<reference evidence="3 4" key="1">
    <citation type="submission" date="2019-12" db="EMBL/GenBank/DDBJ databases">
        <title>Whole-genome analyses of novel actinobacteria.</title>
        <authorList>
            <person name="Sahin N."/>
            <person name="Saygin H."/>
        </authorList>
    </citation>
    <scope>NUCLEOTIDE SEQUENCE [LARGE SCALE GENOMIC DNA]</scope>
    <source>
        <strain evidence="3 4">KC615</strain>
    </source>
</reference>
<evidence type="ECO:0000256" key="1">
    <source>
        <dbReference type="ARBA" id="ARBA00023002"/>
    </source>
</evidence>
<name>A0A6I4VZC4_9BACL</name>
<dbReference type="GO" id="GO:0009055">
    <property type="term" value="F:electron transfer activity"/>
    <property type="evidence" value="ECO:0007669"/>
    <property type="project" value="TreeGrafter"/>
</dbReference>
<sequence>MKILVIVAHPNLSASQANKRWTEVIEKENGVTVHRLYEIYPDWNIDVKREQQLVEDHDRIILQFPFYWCSCPPLLKKWLDDVLAYGWAYGSKGKKMHGKELMIATSTGEPLTEYRPEGEMKYTINELLRPFEITMNYVGAVFLPPFAFGGIHAPSDETIEHSAQLYVEHALNKNFLSLKKQVRV</sequence>
<dbReference type="InterPro" id="IPR003680">
    <property type="entry name" value="Flavodoxin_fold"/>
</dbReference>
<dbReference type="GO" id="GO:0010181">
    <property type="term" value="F:FMN binding"/>
    <property type="evidence" value="ECO:0007669"/>
    <property type="project" value="TreeGrafter"/>
</dbReference>
<keyword evidence="4" id="KW-1185">Reference proteome</keyword>
<dbReference type="InterPro" id="IPR029039">
    <property type="entry name" value="Flavoprotein-like_sf"/>
</dbReference>
<evidence type="ECO:0000259" key="2">
    <source>
        <dbReference type="Pfam" id="PF02525"/>
    </source>
</evidence>
<dbReference type="GO" id="GO:0003955">
    <property type="term" value="F:NAD(P)H dehydrogenase (quinone) activity"/>
    <property type="evidence" value="ECO:0007669"/>
    <property type="project" value="TreeGrafter"/>
</dbReference>
<dbReference type="AlphaFoldDB" id="A0A6I4VZC4"/>
<gene>
    <name evidence="3" type="ORF">GSM42_08660</name>
</gene>
<dbReference type="PANTHER" id="PTHR47307">
    <property type="entry name" value="GLUTATHIONE-REGULATED POTASSIUM-EFFLUX SYSTEM ANCILLARY PROTEIN KEFG"/>
    <property type="match status" value="1"/>
</dbReference>
<dbReference type="PANTHER" id="PTHR47307:SF1">
    <property type="entry name" value="GLUTATHIONE-REGULATED POTASSIUM-EFFLUX SYSTEM ANCILLARY PROTEIN KEFG"/>
    <property type="match status" value="1"/>
</dbReference>
<dbReference type="EMBL" id="WUUL01000005">
    <property type="protein sequence ID" value="MXQ53794.1"/>
    <property type="molecule type" value="Genomic_DNA"/>
</dbReference>
<dbReference type="Gene3D" id="3.40.50.360">
    <property type="match status" value="1"/>
</dbReference>
<feature type="domain" description="Flavodoxin-like fold" evidence="2">
    <location>
        <begin position="1"/>
        <end position="168"/>
    </location>
</feature>
<evidence type="ECO:0000313" key="4">
    <source>
        <dbReference type="Proteomes" id="UP000430692"/>
    </source>
</evidence>
<dbReference type="RefSeq" id="WP_160801155.1">
    <property type="nucleotide sequence ID" value="NZ_WUUL01000005.1"/>
</dbReference>
<keyword evidence="1" id="KW-0560">Oxidoreductase</keyword>
<dbReference type="SUPFAM" id="SSF52218">
    <property type="entry name" value="Flavoproteins"/>
    <property type="match status" value="1"/>
</dbReference>
<organism evidence="3 4">
    <name type="scientific">Shimazuella alba</name>
    <dbReference type="NCBI Taxonomy" id="2690964"/>
    <lineage>
        <taxon>Bacteria</taxon>
        <taxon>Bacillati</taxon>
        <taxon>Bacillota</taxon>
        <taxon>Bacilli</taxon>
        <taxon>Bacillales</taxon>
        <taxon>Thermoactinomycetaceae</taxon>
        <taxon>Shimazuella</taxon>
    </lineage>
</organism>
<comment type="caution">
    <text evidence="3">The sequence shown here is derived from an EMBL/GenBank/DDBJ whole genome shotgun (WGS) entry which is preliminary data.</text>
</comment>
<dbReference type="Pfam" id="PF02525">
    <property type="entry name" value="Flavodoxin_2"/>
    <property type="match status" value="1"/>
</dbReference>
<dbReference type="Proteomes" id="UP000430692">
    <property type="component" value="Unassembled WGS sequence"/>
</dbReference>
<proteinExistence type="predicted"/>
<dbReference type="InterPro" id="IPR046980">
    <property type="entry name" value="KefG/KefF"/>
</dbReference>
<evidence type="ECO:0000313" key="3">
    <source>
        <dbReference type="EMBL" id="MXQ53794.1"/>
    </source>
</evidence>
<accession>A0A6I4VZC4</accession>
<protein>
    <submittedName>
        <fullName evidence="3">General stress protein</fullName>
    </submittedName>
</protein>